<dbReference type="Proteomes" id="UP000315825">
    <property type="component" value="Unassembled WGS sequence"/>
</dbReference>
<gene>
    <name evidence="1" type="ORF">EVA92_03090</name>
</gene>
<dbReference type="InterPro" id="IPR050484">
    <property type="entry name" value="Transf_Hexapept/Carb_Anhydrase"/>
</dbReference>
<dbReference type="Pfam" id="PF00132">
    <property type="entry name" value="Hexapep"/>
    <property type="match status" value="1"/>
</dbReference>
<reference evidence="1 2" key="1">
    <citation type="submission" date="2019-02" db="EMBL/GenBank/DDBJ databases">
        <title>Prokaryotic population dynamics and viral predation in marine succession experiment using metagenomics: the confinement effect.</title>
        <authorList>
            <person name="Haro-Moreno J.M."/>
            <person name="Rodriguez-Valera F."/>
            <person name="Lopez-Perez M."/>
        </authorList>
    </citation>
    <scope>NUCLEOTIDE SEQUENCE [LARGE SCALE GENOMIC DNA]</scope>
    <source>
        <strain evidence="1">MED-G159</strain>
    </source>
</reference>
<organism evidence="1 2">
    <name type="scientific">SAR86 cluster bacterium</name>
    <dbReference type="NCBI Taxonomy" id="2030880"/>
    <lineage>
        <taxon>Bacteria</taxon>
        <taxon>Pseudomonadati</taxon>
        <taxon>Pseudomonadota</taxon>
        <taxon>Gammaproteobacteria</taxon>
        <taxon>SAR86 cluster</taxon>
    </lineage>
</organism>
<protein>
    <submittedName>
        <fullName evidence="1">Gamma carbonic anhydrase family protein</fullName>
    </submittedName>
</protein>
<dbReference type="InterPro" id="IPR001451">
    <property type="entry name" value="Hexapep"/>
</dbReference>
<dbReference type="PANTHER" id="PTHR13061:SF29">
    <property type="entry name" value="GAMMA CARBONIC ANHYDRASE-LIKE 1, MITOCHONDRIAL-RELATED"/>
    <property type="match status" value="1"/>
</dbReference>
<evidence type="ECO:0000313" key="2">
    <source>
        <dbReference type="Proteomes" id="UP000315825"/>
    </source>
</evidence>
<proteinExistence type="predicted"/>
<comment type="caution">
    <text evidence="1">The sequence shown here is derived from an EMBL/GenBank/DDBJ whole genome shotgun (WGS) entry which is preliminary data.</text>
</comment>
<name>A0A520MYF6_9GAMM</name>
<dbReference type="PANTHER" id="PTHR13061">
    <property type="entry name" value="DYNACTIN SUBUNIT P25"/>
    <property type="match status" value="1"/>
</dbReference>
<accession>A0A520MYF6</accession>
<dbReference type="AlphaFoldDB" id="A0A520MYF6"/>
<dbReference type="CDD" id="cd04645">
    <property type="entry name" value="LbH_gamma_CA_like"/>
    <property type="match status" value="1"/>
</dbReference>
<sequence>MIYDLGKLKPKIDKKNVWIAKSADIIGDVILESNVSVWFNVTIRGDNDTIKVNKGSNIQDNTVVHTDAGIKVNIGEYVTIGHKVILHGSTIGDNSIIGMGSVLMNNSSIGKNCILGANSLVTEGKVFPPNSLIMGSPAKVMRELSKEEIEFLKLSAEHYIEKSKIFKKDLNHEAK</sequence>
<evidence type="ECO:0000313" key="1">
    <source>
        <dbReference type="EMBL" id="RZO26262.1"/>
    </source>
</evidence>
<dbReference type="InterPro" id="IPR011004">
    <property type="entry name" value="Trimer_LpxA-like_sf"/>
</dbReference>
<dbReference type="InterPro" id="IPR047324">
    <property type="entry name" value="LbH_gamma_CA-like"/>
</dbReference>
<dbReference type="EMBL" id="SHBE01000005">
    <property type="protein sequence ID" value="RZO26262.1"/>
    <property type="molecule type" value="Genomic_DNA"/>
</dbReference>
<dbReference type="Gene3D" id="2.160.10.10">
    <property type="entry name" value="Hexapeptide repeat proteins"/>
    <property type="match status" value="1"/>
</dbReference>
<dbReference type="SUPFAM" id="SSF51161">
    <property type="entry name" value="Trimeric LpxA-like enzymes"/>
    <property type="match status" value="1"/>
</dbReference>